<dbReference type="GO" id="GO:0005739">
    <property type="term" value="C:mitochondrion"/>
    <property type="evidence" value="ECO:0007669"/>
    <property type="project" value="TreeGrafter"/>
</dbReference>
<dbReference type="InterPro" id="IPR051205">
    <property type="entry name" value="UbiH/COQ6_monooxygenase"/>
</dbReference>
<dbReference type="Proteomes" id="UP000092321">
    <property type="component" value="Unassembled WGS sequence"/>
</dbReference>
<evidence type="ECO:0000256" key="5">
    <source>
        <dbReference type="ARBA" id="ARBA00023002"/>
    </source>
</evidence>
<keyword evidence="5" id="KW-0560">Oxidoreductase</keyword>
<dbReference type="Gene3D" id="3.50.50.60">
    <property type="entry name" value="FAD/NAD(P)-binding domain"/>
    <property type="match status" value="2"/>
</dbReference>
<evidence type="ECO:0000256" key="4">
    <source>
        <dbReference type="ARBA" id="ARBA00022827"/>
    </source>
</evidence>
<dbReference type="PRINTS" id="PR00420">
    <property type="entry name" value="RNGMNOXGNASE"/>
</dbReference>
<evidence type="ECO:0000256" key="3">
    <source>
        <dbReference type="ARBA" id="ARBA00022630"/>
    </source>
</evidence>
<dbReference type="AlphaFoldDB" id="A0A1B7TAS0"/>
<evidence type="ECO:0000313" key="8">
    <source>
        <dbReference type="EMBL" id="OBA25807.1"/>
    </source>
</evidence>
<keyword evidence="3" id="KW-0285">Flavoprotein</keyword>
<dbReference type="PANTHER" id="PTHR43876:SF7">
    <property type="entry name" value="UBIQUINONE BIOSYNTHESIS MONOOXYGENASE COQ6, MITOCHONDRIAL"/>
    <property type="match status" value="1"/>
</dbReference>
<gene>
    <name evidence="8" type="ORF">HANVADRAFT_26342</name>
</gene>
<reference evidence="9" key="1">
    <citation type="journal article" date="2016" name="Proc. Natl. Acad. Sci. U.S.A.">
        <title>Comparative genomics of biotechnologically important yeasts.</title>
        <authorList>
            <person name="Riley R."/>
            <person name="Haridas S."/>
            <person name="Wolfe K.H."/>
            <person name="Lopes M.R."/>
            <person name="Hittinger C.T."/>
            <person name="Goeker M."/>
            <person name="Salamov A.A."/>
            <person name="Wisecaver J.H."/>
            <person name="Long T.M."/>
            <person name="Calvey C.H."/>
            <person name="Aerts A.L."/>
            <person name="Barry K.W."/>
            <person name="Choi C."/>
            <person name="Clum A."/>
            <person name="Coughlan A.Y."/>
            <person name="Deshpande S."/>
            <person name="Douglass A.P."/>
            <person name="Hanson S.J."/>
            <person name="Klenk H.-P."/>
            <person name="LaButti K.M."/>
            <person name="Lapidus A."/>
            <person name="Lindquist E.A."/>
            <person name="Lipzen A.M."/>
            <person name="Meier-Kolthoff J.P."/>
            <person name="Ohm R.A."/>
            <person name="Otillar R.P."/>
            <person name="Pangilinan J.L."/>
            <person name="Peng Y."/>
            <person name="Rokas A."/>
            <person name="Rosa C.A."/>
            <person name="Scheuner C."/>
            <person name="Sibirny A.A."/>
            <person name="Slot J.C."/>
            <person name="Stielow J.B."/>
            <person name="Sun H."/>
            <person name="Kurtzman C.P."/>
            <person name="Blackwell M."/>
            <person name="Grigoriev I.V."/>
            <person name="Jeffries T.W."/>
        </authorList>
    </citation>
    <scope>NUCLEOTIDE SEQUENCE [LARGE SCALE GENOMIC DNA]</scope>
    <source>
        <strain evidence="9">NRRL Y-1626</strain>
    </source>
</reference>
<dbReference type="GO" id="GO:0071949">
    <property type="term" value="F:FAD binding"/>
    <property type="evidence" value="ECO:0007669"/>
    <property type="project" value="InterPro"/>
</dbReference>
<organism evidence="8 9">
    <name type="scientific">Hanseniaspora valbyensis NRRL Y-1626</name>
    <dbReference type="NCBI Taxonomy" id="766949"/>
    <lineage>
        <taxon>Eukaryota</taxon>
        <taxon>Fungi</taxon>
        <taxon>Dikarya</taxon>
        <taxon>Ascomycota</taxon>
        <taxon>Saccharomycotina</taxon>
        <taxon>Saccharomycetes</taxon>
        <taxon>Saccharomycodales</taxon>
        <taxon>Saccharomycodaceae</taxon>
        <taxon>Hanseniaspora</taxon>
    </lineage>
</organism>
<name>A0A1B7TAS0_9ASCO</name>
<comment type="similarity">
    <text evidence="2">Belongs to the UbiH/COQ6 family.</text>
</comment>
<evidence type="ECO:0000259" key="7">
    <source>
        <dbReference type="Pfam" id="PF01494"/>
    </source>
</evidence>
<keyword evidence="4" id="KW-0274">FAD</keyword>
<dbReference type="PANTHER" id="PTHR43876">
    <property type="entry name" value="UBIQUINONE BIOSYNTHESIS MONOOXYGENASE COQ6, MITOCHONDRIAL"/>
    <property type="match status" value="1"/>
</dbReference>
<comment type="cofactor">
    <cofactor evidence="1">
        <name>FAD</name>
        <dbReference type="ChEBI" id="CHEBI:57692"/>
    </cofactor>
</comment>
<dbReference type="InterPro" id="IPR010971">
    <property type="entry name" value="UbiH/COQ6"/>
</dbReference>
<dbReference type="NCBIfam" id="TIGR01988">
    <property type="entry name" value="Ubi-OHases"/>
    <property type="match status" value="1"/>
</dbReference>
<accession>A0A1B7TAS0</accession>
<dbReference type="InterPro" id="IPR018168">
    <property type="entry name" value="Ubi_Hdrlase_CS"/>
</dbReference>
<dbReference type="InterPro" id="IPR036188">
    <property type="entry name" value="FAD/NAD-bd_sf"/>
</dbReference>
<dbReference type="GO" id="GO:0006744">
    <property type="term" value="P:ubiquinone biosynthetic process"/>
    <property type="evidence" value="ECO:0007669"/>
    <property type="project" value="InterPro"/>
</dbReference>
<dbReference type="GO" id="GO:0004497">
    <property type="term" value="F:monooxygenase activity"/>
    <property type="evidence" value="ECO:0007669"/>
    <property type="project" value="UniProtKB-KW"/>
</dbReference>
<dbReference type="OrthoDB" id="683240at2759"/>
<comment type="caution">
    <text evidence="8">The sequence shown here is derived from an EMBL/GenBank/DDBJ whole genome shotgun (WGS) entry which is preliminary data.</text>
</comment>
<proteinExistence type="inferred from homology"/>
<evidence type="ECO:0000256" key="6">
    <source>
        <dbReference type="ARBA" id="ARBA00023033"/>
    </source>
</evidence>
<dbReference type="InterPro" id="IPR002938">
    <property type="entry name" value="FAD-bd"/>
</dbReference>
<keyword evidence="9" id="KW-1185">Reference proteome</keyword>
<protein>
    <submittedName>
        <fullName evidence="8">Ubiquinone biosynthesis hydrox</fullName>
    </submittedName>
</protein>
<dbReference type="EMBL" id="LXPE01000043">
    <property type="protein sequence ID" value="OBA25807.1"/>
    <property type="molecule type" value="Genomic_DNA"/>
</dbReference>
<keyword evidence="6" id="KW-0503">Monooxygenase</keyword>
<dbReference type="GO" id="GO:0016705">
    <property type="term" value="F:oxidoreductase activity, acting on paired donors, with incorporation or reduction of molecular oxygen"/>
    <property type="evidence" value="ECO:0007669"/>
    <property type="project" value="InterPro"/>
</dbReference>
<evidence type="ECO:0000256" key="2">
    <source>
        <dbReference type="ARBA" id="ARBA00005349"/>
    </source>
</evidence>
<keyword evidence="8" id="KW-0830">Ubiquinone</keyword>
<dbReference type="PROSITE" id="PS01304">
    <property type="entry name" value="UBIH"/>
    <property type="match status" value="1"/>
</dbReference>
<feature type="domain" description="FAD-binding" evidence="7">
    <location>
        <begin position="382"/>
        <end position="439"/>
    </location>
</feature>
<dbReference type="SUPFAM" id="SSF51905">
    <property type="entry name" value="FAD/NAD(P)-binding domain"/>
    <property type="match status" value="1"/>
</dbReference>
<evidence type="ECO:0000256" key="1">
    <source>
        <dbReference type="ARBA" id="ARBA00001974"/>
    </source>
</evidence>
<sequence>MLSLIKRAGTINTISHNSSKKLLCSLYSYSTTTTSTSKIEPLDILIVGGGPAGLSLLSSLISSDKLNNLNYKLVESNNLENQIQKYDDLGRYDNRIISITPKNLDYLTTKINLPLNFDKITKFNGITIFNGSDSSTMSEHKPRVDLDTESYMCEIQNLVKANYSFIKEKNASAESKNPNCLLQETKVLNISKSQDNYPLVTLSNGVTYKPKLLIGCDGFNSSVKKYMNYSSIGWNYDSFGVVGNLKLKYPSLGSNLRGWQTFLTTGPLAHLPLEGDRATMVWSCDNAMSEFFAKKLTNGEVLASLINCAFVLNRLDYEYYLKKIMKLYSTDIVNEEDVNKLVEEMNTRVEQESETLSKVNTDNSQDEMLYMDEYYPPIVESVDLTTVGRFPLKMFHLDNYSKDRMVLIGDACHNTHPLAGQGLNMGLEDIKELIKQLEKAMDLGIDIGNNELVLKKYFENRYPENSVMLMGTDFLFKLFAIDEPVVHKITNIGMNFVNSMDTLKKWMSFRVSGKN</sequence>
<dbReference type="Pfam" id="PF01494">
    <property type="entry name" value="FAD_binding_3"/>
    <property type="match status" value="1"/>
</dbReference>
<evidence type="ECO:0000313" key="9">
    <source>
        <dbReference type="Proteomes" id="UP000092321"/>
    </source>
</evidence>